<evidence type="ECO:0000256" key="1">
    <source>
        <dbReference type="ARBA" id="ARBA00004202"/>
    </source>
</evidence>
<sequence length="94" mass="10682">MKTCALDRDSYYLFKMLSVFCGCWLGLCWGCNLGCISFLHIWYYTPCLRAIAINCGCCQKLWGTFLNCCLAPICESCGLIFSRITINKNEDLPI</sequence>
<gene>
    <name evidence="8" type="ORF">A3Q56_06930</name>
</gene>
<dbReference type="PANTHER" id="PTHR10844:SF19">
    <property type="entry name" value="CAVEOLIN-2"/>
    <property type="match status" value="1"/>
</dbReference>
<name>A0A177AU51_9BILA</name>
<dbReference type="Proteomes" id="UP000078046">
    <property type="component" value="Unassembled WGS sequence"/>
</dbReference>
<accession>A0A177AU51</accession>
<organism evidence="8 9">
    <name type="scientific">Intoshia linei</name>
    <dbReference type="NCBI Taxonomy" id="1819745"/>
    <lineage>
        <taxon>Eukaryota</taxon>
        <taxon>Metazoa</taxon>
        <taxon>Spiralia</taxon>
        <taxon>Lophotrochozoa</taxon>
        <taxon>Mesozoa</taxon>
        <taxon>Orthonectida</taxon>
        <taxon>Rhopaluridae</taxon>
        <taxon>Intoshia</taxon>
    </lineage>
</organism>
<keyword evidence="4 6" id="KW-0333">Golgi apparatus</keyword>
<keyword evidence="7" id="KW-0812">Transmembrane</keyword>
<keyword evidence="9" id="KW-1185">Reference proteome</keyword>
<evidence type="ECO:0000256" key="5">
    <source>
        <dbReference type="ARBA" id="ARBA00023136"/>
    </source>
</evidence>
<keyword evidence="5 6" id="KW-0472">Membrane</keyword>
<dbReference type="GO" id="GO:0060090">
    <property type="term" value="F:molecular adaptor activity"/>
    <property type="evidence" value="ECO:0007669"/>
    <property type="project" value="TreeGrafter"/>
</dbReference>
<feature type="transmembrane region" description="Helical" evidence="7">
    <location>
        <begin position="12"/>
        <end position="43"/>
    </location>
</feature>
<dbReference type="Pfam" id="PF01146">
    <property type="entry name" value="Caveolin"/>
    <property type="match status" value="1"/>
</dbReference>
<dbReference type="GO" id="GO:0005901">
    <property type="term" value="C:caveola"/>
    <property type="evidence" value="ECO:0007669"/>
    <property type="project" value="UniProtKB-SubCell"/>
</dbReference>
<comment type="function">
    <text evidence="6">May act as a scaffolding protein within caveolar membranes. Interacts directly with G-protein alpha subunits and can functionally regulate their activity.</text>
</comment>
<evidence type="ECO:0000313" key="8">
    <source>
        <dbReference type="EMBL" id="OAF65360.1"/>
    </source>
</evidence>
<comment type="caution">
    <text evidence="8">The sequence shown here is derived from an EMBL/GenBank/DDBJ whole genome shotgun (WGS) entry which is preliminary data.</text>
</comment>
<dbReference type="EMBL" id="LWCA01001330">
    <property type="protein sequence ID" value="OAF65360.1"/>
    <property type="molecule type" value="Genomic_DNA"/>
</dbReference>
<dbReference type="PANTHER" id="PTHR10844">
    <property type="entry name" value="CAVEOLIN"/>
    <property type="match status" value="1"/>
</dbReference>
<comment type="subcellular location">
    <subcellularLocation>
        <location evidence="1 6">Cell membrane</location>
        <topology evidence="1 6">Peripheral membrane protein</topology>
    </subcellularLocation>
    <subcellularLocation>
        <location evidence="6">Golgi apparatus membrane</location>
        <topology evidence="6">Peripheral membrane protein</topology>
    </subcellularLocation>
    <subcellularLocation>
        <location evidence="6">Membrane</location>
        <location evidence="6">Caveola</location>
        <topology evidence="6">Peripheral membrane protein</topology>
    </subcellularLocation>
</comment>
<reference evidence="8 9" key="1">
    <citation type="submission" date="2016-04" db="EMBL/GenBank/DDBJ databases">
        <title>The genome of Intoshia linei affirms orthonectids as highly simplified spiralians.</title>
        <authorList>
            <person name="Mikhailov K.V."/>
            <person name="Slusarev G.S."/>
            <person name="Nikitin M.A."/>
            <person name="Logacheva M.D."/>
            <person name="Penin A."/>
            <person name="Aleoshin V."/>
            <person name="Panchin Y.V."/>
        </authorList>
    </citation>
    <scope>NUCLEOTIDE SEQUENCE [LARGE SCALE GENOMIC DNA]</scope>
    <source>
        <strain evidence="8">Intl2013</strain>
        <tissue evidence="8">Whole animal</tissue>
    </source>
</reference>
<evidence type="ECO:0000256" key="4">
    <source>
        <dbReference type="ARBA" id="ARBA00023034"/>
    </source>
</evidence>
<proteinExistence type="inferred from homology"/>
<evidence type="ECO:0000313" key="9">
    <source>
        <dbReference type="Proteomes" id="UP000078046"/>
    </source>
</evidence>
<comment type="similarity">
    <text evidence="2 6">Belongs to the caveolin family.</text>
</comment>
<protein>
    <recommendedName>
        <fullName evidence="6">Caveolin</fullName>
    </recommendedName>
</protein>
<keyword evidence="3 6" id="KW-1003">Cell membrane</keyword>
<dbReference type="OrthoDB" id="5917823at2759"/>
<dbReference type="GO" id="GO:0070836">
    <property type="term" value="P:caveola assembly"/>
    <property type="evidence" value="ECO:0007669"/>
    <property type="project" value="InterPro"/>
</dbReference>
<evidence type="ECO:0000256" key="2">
    <source>
        <dbReference type="ARBA" id="ARBA00010988"/>
    </source>
</evidence>
<keyword evidence="7" id="KW-1133">Transmembrane helix</keyword>
<dbReference type="AlphaFoldDB" id="A0A177AU51"/>
<evidence type="ECO:0000256" key="7">
    <source>
        <dbReference type="SAM" id="Phobius"/>
    </source>
</evidence>
<evidence type="ECO:0000256" key="6">
    <source>
        <dbReference type="RuleBase" id="RU000680"/>
    </source>
</evidence>
<evidence type="ECO:0000256" key="3">
    <source>
        <dbReference type="ARBA" id="ARBA00022475"/>
    </source>
</evidence>
<dbReference type="GO" id="GO:0000139">
    <property type="term" value="C:Golgi membrane"/>
    <property type="evidence" value="ECO:0007669"/>
    <property type="project" value="UniProtKB-SubCell"/>
</dbReference>
<dbReference type="InterPro" id="IPR001612">
    <property type="entry name" value="Caveolin"/>
</dbReference>